<proteinExistence type="predicted"/>
<dbReference type="AlphaFoldDB" id="A0AAD5DFJ3"/>
<feature type="region of interest" description="Disordered" evidence="1">
    <location>
        <begin position="252"/>
        <end position="281"/>
    </location>
</feature>
<feature type="compositionally biased region" description="Low complexity" evidence="1">
    <location>
        <begin position="344"/>
        <end position="358"/>
    </location>
</feature>
<feature type="compositionally biased region" description="Low complexity" evidence="1">
    <location>
        <begin position="259"/>
        <end position="279"/>
    </location>
</feature>
<reference evidence="2" key="1">
    <citation type="submission" date="2020-11" db="EMBL/GenBank/DDBJ databases">
        <title>Chlorella ohadii genome sequencing and assembly.</title>
        <authorList>
            <person name="Murik O."/>
            <person name="Treves H."/>
            <person name="Kedem I."/>
            <person name="Shotland Y."/>
            <person name="Kaplan A."/>
        </authorList>
    </citation>
    <scope>NUCLEOTIDE SEQUENCE</scope>
    <source>
        <strain evidence="2">1</strain>
    </source>
</reference>
<dbReference type="Gene3D" id="1.25.40.10">
    <property type="entry name" value="Tetratricopeptide repeat domain"/>
    <property type="match status" value="1"/>
</dbReference>
<accession>A0AAD5DFJ3</accession>
<dbReference type="SUPFAM" id="SSF48452">
    <property type="entry name" value="TPR-like"/>
    <property type="match status" value="1"/>
</dbReference>
<dbReference type="InterPro" id="IPR011990">
    <property type="entry name" value="TPR-like_helical_dom_sf"/>
</dbReference>
<evidence type="ECO:0000313" key="2">
    <source>
        <dbReference type="EMBL" id="KAI7836742.1"/>
    </source>
</evidence>
<feature type="region of interest" description="Disordered" evidence="1">
    <location>
        <begin position="342"/>
        <end position="374"/>
    </location>
</feature>
<evidence type="ECO:0000256" key="1">
    <source>
        <dbReference type="SAM" id="MobiDB-lite"/>
    </source>
</evidence>
<name>A0AAD5DFJ3_9CHLO</name>
<keyword evidence="3" id="KW-1185">Reference proteome</keyword>
<comment type="caution">
    <text evidence="2">The sequence shown here is derived from an EMBL/GenBank/DDBJ whole genome shotgun (WGS) entry which is preliminary data.</text>
</comment>
<evidence type="ECO:0000313" key="3">
    <source>
        <dbReference type="Proteomes" id="UP001205105"/>
    </source>
</evidence>
<dbReference type="EMBL" id="JADXDR010000177">
    <property type="protein sequence ID" value="KAI7836742.1"/>
    <property type="molecule type" value="Genomic_DNA"/>
</dbReference>
<protein>
    <submittedName>
        <fullName evidence="2">Uncharacterized protein</fullName>
    </submittedName>
</protein>
<dbReference type="Proteomes" id="UP001205105">
    <property type="component" value="Unassembled WGS sequence"/>
</dbReference>
<gene>
    <name evidence="2" type="ORF">COHA_009380</name>
</gene>
<organism evidence="2 3">
    <name type="scientific">Chlorella ohadii</name>
    <dbReference type="NCBI Taxonomy" id="2649997"/>
    <lineage>
        <taxon>Eukaryota</taxon>
        <taxon>Viridiplantae</taxon>
        <taxon>Chlorophyta</taxon>
        <taxon>core chlorophytes</taxon>
        <taxon>Trebouxiophyceae</taxon>
        <taxon>Chlorellales</taxon>
        <taxon>Chlorellaceae</taxon>
        <taxon>Chlorella clade</taxon>
        <taxon>Chlorella</taxon>
    </lineage>
</organism>
<sequence>MASSTALVQLGARELGLTPYTGDGAAVGEPVERRLERLRQDRVNFNQGYDPLIQLPDGRDRPAELGYERVKTGPTSNFVGNHMTQGAIDLVQAHLEQPARGALLLGAGAGAAPHLPRLLSSTESDAAAAAVAAAAVPRPLHQYCWLDAGSSVRVEVPVDQMQLGRTAACASVTCSIQADRLDLLICATPEPAAEEDTSHGTHSTAPDYSSAPASGAAGACHHRLLLHPLHAAVVPASCRCYVKGLPALPPGLQGHGGDSAEQPAAAAAAPPNQGSSQAATSFALPPGATHIVIELCKVDAQLEWPALLASRALSAAAPGSGSSAAAQPDVVALRRALRQKLSRAAAPPADSAGAAAPTDTPPDSERSAEAGATFSPAEAQASCQAALLRAEELVAAGQHAEALAATSPCLPLLPTLSVGDASLALQLRALRGHCQAQLGCLKLAVAEYGAAIRAAQGVSDTRGGAVAVATSPSMLAQLLLARAALYEQQEQLQDALADAQQAANLRLEQAPAQALAAQAAERLRRACRQASRM</sequence>